<name>A0A091E8G5_FUKDA</name>
<sequence length="219" mass="23500">MEARGLRPGNFLERLFFEAEGSFPLVLNSLTSSSYNNNKNDNNNNNNNNIAAPAQEKKSGIPLQKGQPTKVFNRTLAEAEGGSWKPPRGEAPNRVANPSLAQWRQRLGFKPLHRGPLNVCCPFPKQRPREETSLSDDALKRTECGQMCGSGVRAGFTAPGCRGPAAPHGGGWPLGRRPTFPHGGGFGFRPWSLALALSSGPYLIPGHGCSLNGLGTDGK</sequence>
<accession>A0A091E8G5</accession>
<dbReference type="EMBL" id="KN122275">
    <property type="protein sequence ID" value="KFO31456.1"/>
    <property type="molecule type" value="Genomic_DNA"/>
</dbReference>
<dbReference type="Proteomes" id="UP000028990">
    <property type="component" value="Unassembled WGS sequence"/>
</dbReference>
<proteinExistence type="predicted"/>
<keyword evidence="2" id="KW-1185">Reference proteome</keyword>
<evidence type="ECO:0000313" key="1">
    <source>
        <dbReference type="EMBL" id="KFO31456.1"/>
    </source>
</evidence>
<gene>
    <name evidence="1" type="ORF">H920_07098</name>
</gene>
<dbReference type="AlphaFoldDB" id="A0A091E8G5"/>
<reference evidence="1 2" key="1">
    <citation type="submission" date="2013-11" db="EMBL/GenBank/DDBJ databases">
        <title>The Damaraland mole rat (Fukomys damarensis) genome and evolution of African mole rats.</title>
        <authorList>
            <person name="Gladyshev V.N."/>
            <person name="Fang X."/>
        </authorList>
    </citation>
    <scope>NUCLEOTIDE SEQUENCE [LARGE SCALE GENOMIC DNA]</scope>
    <source>
        <tissue evidence="1">Liver</tissue>
    </source>
</reference>
<evidence type="ECO:0000313" key="2">
    <source>
        <dbReference type="Proteomes" id="UP000028990"/>
    </source>
</evidence>
<organism evidence="1 2">
    <name type="scientific">Fukomys damarensis</name>
    <name type="common">Damaraland mole rat</name>
    <name type="synonym">Cryptomys damarensis</name>
    <dbReference type="NCBI Taxonomy" id="885580"/>
    <lineage>
        <taxon>Eukaryota</taxon>
        <taxon>Metazoa</taxon>
        <taxon>Chordata</taxon>
        <taxon>Craniata</taxon>
        <taxon>Vertebrata</taxon>
        <taxon>Euteleostomi</taxon>
        <taxon>Mammalia</taxon>
        <taxon>Eutheria</taxon>
        <taxon>Euarchontoglires</taxon>
        <taxon>Glires</taxon>
        <taxon>Rodentia</taxon>
        <taxon>Hystricomorpha</taxon>
        <taxon>Bathyergidae</taxon>
        <taxon>Fukomys</taxon>
    </lineage>
</organism>
<protein>
    <submittedName>
        <fullName evidence="1">Uncharacterized protein</fullName>
    </submittedName>
</protein>